<feature type="transmembrane region" description="Helical" evidence="5">
    <location>
        <begin position="195"/>
        <end position="215"/>
    </location>
</feature>
<feature type="transmembrane region" description="Helical" evidence="5">
    <location>
        <begin position="227"/>
        <end position="248"/>
    </location>
</feature>
<feature type="transmembrane region" description="Helical" evidence="5">
    <location>
        <begin position="353"/>
        <end position="374"/>
    </location>
</feature>
<feature type="transmembrane region" description="Helical" evidence="5">
    <location>
        <begin position="326"/>
        <end position="347"/>
    </location>
</feature>
<dbReference type="PANTHER" id="PTHR23514">
    <property type="entry name" value="BYPASS OF STOP CODON PROTEIN 6"/>
    <property type="match status" value="1"/>
</dbReference>
<evidence type="ECO:0000256" key="2">
    <source>
        <dbReference type="ARBA" id="ARBA00022692"/>
    </source>
</evidence>
<sequence>MFATNGATFASILPWYPVLKETWGLSDAVFGVFVTAMAIGSLLSTVLPAWAERRFGPRPTVFYGTVLLALVLVGFGLSDGPWIFALLLLAAGALDTVVDVSQNVTGVAVQDRLGRSIISSLHAFWSLGSVVGGLAATWAAATGVPIAVHLSAAAVVVVALAGAAVWMVGPVHQRVTGVDTPPGAQSEPPARDAGLGRVMVLALPVALLAGAGVIVEDVASNWAALAANQLAGVAVTSAGAAYTVVLAAQTLGRFTGDPLIDRFGRVGVARTGGLLIALGGLVVVTAGEPLPLYVGLALAGYGCATIVPSAYAAAAGIPGVRPSDGVTAVSWLMRVAMIVTSPIIGAVSEVTSLRVGLGVLLIAGALVTACAGALRAGPRAQSGDSAV</sequence>
<evidence type="ECO:0000256" key="4">
    <source>
        <dbReference type="ARBA" id="ARBA00023136"/>
    </source>
</evidence>
<dbReference type="PANTHER" id="PTHR23514:SF13">
    <property type="entry name" value="INNER MEMBRANE PROTEIN YBJJ"/>
    <property type="match status" value="1"/>
</dbReference>
<dbReference type="SUPFAM" id="SSF103473">
    <property type="entry name" value="MFS general substrate transporter"/>
    <property type="match status" value="1"/>
</dbReference>
<dbReference type="CDD" id="cd17393">
    <property type="entry name" value="MFS_MosC_like"/>
    <property type="match status" value="1"/>
</dbReference>
<keyword evidence="2 5" id="KW-0812">Transmembrane</keyword>
<feature type="transmembrane region" description="Helical" evidence="5">
    <location>
        <begin position="292"/>
        <end position="314"/>
    </location>
</feature>
<evidence type="ECO:0000313" key="7">
    <source>
        <dbReference type="Proteomes" id="UP001180840"/>
    </source>
</evidence>
<keyword evidence="7" id="KW-1185">Reference proteome</keyword>
<feature type="transmembrane region" description="Helical" evidence="5">
    <location>
        <begin position="146"/>
        <end position="168"/>
    </location>
</feature>
<dbReference type="InterPro" id="IPR036259">
    <property type="entry name" value="MFS_trans_sf"/>
</dbReference>
<feature type="transmembrane region" description="Helical" evidence="5">
    <location>
        <begin position="268"/>
        <end position="286"/>
    </location>
</feature>
<proteinExistence type="predicted"/>
<evidence type="ECO:0000256" key="1">
    <source>
        <dbReference type="ARBA" id="ARBA00004141"/>
    </source>
</evidence>
<accession>A0ABU1ZVQ5</accession>
<dbReference type="Gene3D" id="1.20.1250.20">
    <property type="entry name" value="MFS general substrate transporter like domains"/>
    <property type="match status" value="2"/>
</dbReference>
<evidence type="ECO:0000256" key="5">
    <source>
        <dbReference type="SAM" id="Phobius"/>
    </source>
</evidence>
<gene>
    <name evidence="6" type="ORF">J2S39_000690</name>
</gene>
<organism evidence="6 7">
    <name type="scientific">Corynebacterium guangdongense</name>
    <dbReference type="NCBI Taxonomy" id="1783348"/>
    <lineage>
        <taxon>Bacteria</taxon>
        <taxon>Bacillati</taxon>
        <taxon>Actinomycetota</taxon>
        <taxon>Actinomycetes</taxon>
        <taxon>Mycobacteriales</taxon>
        <taxon>Corynebacteriaceae</taxon>
        <taxon>Corynebacterium</taxon>
    </lineage>
</organism>
<dbReference type="Proteomes" id="UP001180840">
    <property type="component" value="Unassembled WGS sequence"/>
</dbReference>
<keyword evidence="4 5" id="KW-0472">Membrane</keyword>
<comment type="caution">
    <text evidence="6">The sequence shown here is derived from an EMBL/GenBank/DDBJ whole genome shotgun (WGS) entry which is preliminary data.</text>
</comment>
<keyword evidence="3 5" id="KW-1133">Transmembrane helix</keyword>
<feature type="transmembrane region" description="Helical" evidence="5">
    <location>
        <begin position="28"/>
        <end position="48"/>
    </location>
</feature>
<feature type="transmembrane region" description="Helical" evidence="5">
    <location>
        <begin position="121"/>
        <end position="140"/>
    </location>
</feature>
<evidence type="ECO:0000256" key="3">
    <source>
        <dbReference type="ARBA" id="ARBA00022989"/>
    </source>
</evidence>
<protein>
    <submittedName>
        <fullName evidence="6">MFS family permease</fullName>
    </submittedName>
</protein>
<dbReference type="InterPro" id="IPR051788">
    <property type="entry name" value="MFS_Transporter"/>
</dbReference>
<dbReference type="EMBL" id="JAVDXZ010000001">
    <property type="protein sequence ID" value="MDR7329014.1"/>
    <property type="molecule type" value="Genomic_DNA"/>
</dbReference>
<reference evidence="6" key="1">
    <citation type="submission" date="2023-07" db="EMBL/GenBank/DDBJ databases">
        <title>Sequencing the genomes of 1000 actinobacteria strains.</title>
        <authorList>
            <person name="Klenk H.-P."/>
        </authorList>
    </citation>
    <scope>NUCLEOTIDE SEQUENCE</scope>
    <source>
        <strain evidence="6">DSM 107476</strain>
    </source>
</reference>
<dbReference type="Pfam" id="PF07690">
    <property type="entry name" value="MFS_1"/>
    <property type="match status" value="1"/>
</dbReference>
<name>A0ABU1ZVQ5_9CORY</name>
<comment type="subcellular location">
    <subcellularLocation>
        <location evidence="1">Membrane</location>
        <topology evidence="1">Multi-pass membrane protein</topology>
    </subcellularLocation>
</comment>
<dbReference type="RefSeq" id="WP_290197993.1">
    <property type="nucleotide sequence ID" value="NZ_CP047654.1"/>
</dbReference>
<dbReference type="InterPro" id="IPR011701">
    <property type="entry name" value="MFS"/>
</dbReference>
<evidence type="ECO:0000313" key="6">
    <source>
        <dbReference type="EMBL" id="MDR7329014.1"/>
    </source>
</evidence>
<feature type="transmembrane region" description="Helical" evidence="5">
    <location>
        <begin position="60"/>
        <end position="77"/>
    </location>
</feature>